<evidence type="ECO:0000313" key="1">
    <source>
        <dbReference type="EMBL" id="KAF6743861.1"/>
    </source>
</evidence>
<reference evidence="1 2" key="1">
    <citation type="submission" date="2020-07" db="EMBL/GenBank/DDBJ databases">
        <title>Comparative genomics of pyrophilous fungi reveals a link between fire events and developmental genes.</title>
        <authorList>
            <consortium name="DOE Joint Genome Institute"/>
            <person name="Steindorff A.S."/>
            <person name="Carver A."/>
            <person name="Calhoun S."/>
            <person name="Stillman K."/>
            <person name="Liu H."/>
            <person name="Lipzen A."/>
            <person name="Pangilinan J."/>
            <person name="Labutti K."/>
            <person name="Bruns T.D."/>
            <person name="Grigoriev I.V."/>
        </authorList>
    </citation>
    <scope>NUCLEOTIDE SEQUENCE [LARGE SCALE GENOMIC DNA]</scope>
    <source>
        <strain evidence="1 2">CBS 144469</strain>
    </source>
</reference>
<dbReference type="Proteomes" id="UP000521943">
    <property type="component" value="Unassembled WGS sequence"/>
</dbReference>
<dbReference type="OrthoDB" id="2856519at2759"/>
<accession>A0A8H6HCR6</accession>
<organism evidence="1 2">
    <name type="scientific">Ephemerocybe angulata</name>
    <dbReference type="NCBI Taxonomy" id="980116"/>
    <lineage>
        <taxon>Eukaryota</taxon>
        <taxon>Fungi</taxon>
        <taxon>Dikarya</taxon>
        <taxon>Basidiomycota</taxon>
        <taxon>Agaricomycotina</taxon>
        <taxon>Agaricomycetes</taxon>
        <taxon>Agaricomycetidae</taxon>
        <taxon>Agaricales</taxon>
        <taxon>Agaricineae</taxon>
        <taxon>Psathyrellaceae</taxon>
        <taxon>Ephemerocybe</taxon>
    </lineage>
</organism>
<gene>
    <name evidence="1" type="ORF">DFP72DRAFT_931502</name>
</gene>
<comment type="caution">
    <text evidence="1">The sequence shown here is derived from an EMBL/GenBank/DDBJ whole genome shotgun (WGS) entry which is preliminary data.</text>
</comment>
<name>A0A8H6HCR6_9AGAR</name>
<sequence length="711" mass="80539">MDPTRTQMAAYAALFETNDFPSDIQRVEITTALRELEAEYESLFDDDHESFPVGPDELDWYQVPYRIRKVRAAIYRHRGLLSCIRGIPREIWQKVYAIVLLEIGSGVEVWNLSRHRALQTFCSVSRLWRDAATTHKSFWTLFPPTMVRGDAGQIPRPECLDLYLERSEPLPFSFLYASRGYFLQATHRILPKPDTPMDPFPQNLLRASARWSGISLRLLLPEIQDLLCIQDHTPDLKAVKLVFAISEGVQETMPQINRLFSTAPSLRNFAVETACIPPDVETPVFDLPWSQMESFSSTSREDLYLYPLVRHQVALTSLHIDSCDFPLRNGIQPGQGYYTLSQLKCLSLRITMGTGYMYLFAGILMKLRAPALEELRLLGEGENQNEVITWAQATLATLLAASMSTLKRLSLDGGLGSPLSGSSIMHFLFHLEQLDIGMPGLDDVKHYREMLSARAKVPPGPNAPQLPGPISTTLPRLNILKLRTTCSCIEHLAKLPSTTTQQDVIPNAESQWATAMEELVASRTYAIPTAIETIVVPLREIHFIDCNEPSYSGSSNAIWLTRLYAFYGALELRRLPIGVIPISPNVVEELRNGLTKMWLWSEASMAKEGLNGMVQEKAMDTLIRKMEELDLSTLDSRPLAMRGIFFFLGDLAEHAQGTILQDGIYNLQERVINLYNKWTPFLSRDMQWSPFRWCYVDQYHLRLKYAGLGGS</sequence>
<protein>
    <recommendedName>
        <fullName evidence="3">F-box domain-containing protein</fullName>
    </recommendedName>
</protein>
<dbReference type="EMBL" id="JACGCI010000134">
    <property type="protein sequence ID" value="KAF6743861.1"/>
    <property type="molecule type" value="Genomic_DNA"/>
</dbReference>
<evidence type="ECO:0008006" key="3">
    <source>
        <dbReference type="Google" id="ProtNLM"/>
    </source>
</evidence>
<proteinExistence type="predicted"/>
<keyword evidence="2" id="KW-1185">Reference proteome</keyword>
<dbReference type="AlphaFoldDB" id="A0A8H6HCR6"/>
<evidence type="ECO:0000313" key="2">
    <source>
        <dbReference type="Proteomes" id="UP000521943"/>
    </source>
</evidence>